<accession>A0AAE3EYT1</accession>
<sequence>MQNEKNILKWLNGELQGEALEKFKSTEDFRGLQPIMERTSAFRKPNFDTEKALSDFKALRKSRAEMKIRKPWRAISAVAASLLVLISLYFIWNDQATTINTAYAETATVQLPDASEVIVNAGSTLSFNKNKWDRDREVTLKGEAFFKVSKGKKFTVLTNQGNVSVLGTQFNVSERGESFKVACFTGKVAVEVKGQQFILTPGKSIAVSEGNIGKIVDFRETAPDWIQNKSTFADVPFPVVIAELERQYAIKVEVDRNLLQKNFTGAFVHDNLELALNSICFPLNLDYKILNDDTVRLYAKK</sequence>
<dbReference type="GO" id="GO:0016989">
    <property type="term" value="F:sigma factor antagonist activity"/>
    <property type="evidence" value="ECO:0007669"/>
    <property type="project" value="TreeGrafter"/>
</dbReference>
<proteinExistence type="predicted"/>
<dbReference type="InterPro" id="IPR012373">
    <property type="entry name" value="Ferrdict_sens_TM"/>
</dbReference>
<dbReference type="InterPro" id="IPR032508">
    <property type="entry name" value="FecR_C"/>
</dbReference>
<evidence type="ECO:0000256" key="1">
    <source>
        <dbReference type="SAM" id="Phobius"/>
    </source>
</evidence>
<comment type="caution">
    <text evidence="4">The sequence shown here is derived from an EMBL/GenBank/DDBJ whole genome shotgun (WGS) entry which is preliminary data.</text>
</comment>
<dbReference type="AlphaFoldDB" id="A0AAE3EYT1"/>
<dbReference type="Pfam" id="PF04773">
    <property type="entry name" value="FecR"/>
    <property type="match status" value="1"/>
</dbReference>
<dbReference type="PANTHER" id="PTHR30273">
    <property type="entry name" value="PERIPLASMIC SIGNAL SENSOR AND SIGMA FACTOR ACTIVATOR FECR-RELATED"/>
    <property type="match status" value="1"/>
</dbReference>
<dbReference type="Proteomes" id="UP001200642">
    <property type="component" value="Unassembled WGS sequence"/>
</dbReference>
<feature type="domain" description="FecR protein" evidence="2">
    <location>
        <begin position="98"/>
        <end position="188"/>
    </location>
</feature>
<dbReference type="Gene3D" id="2.60.120.1440">
    <property type="match status" value="1"/>
</dbReference>
<dbReference type="RefSeq" id="WP_317903961.1">
    <property type="nucleotide sequence ID" value="NZ_JAIRBC010000048.1"/>
</dbReference>
<keyword evidence="1" id="KW-1133">Transmembrane helix</keyword>
<keyword evidence="1" id="KW-0472">Membrane</keyword>
<name>A0AAE3EYT1_9FLAO</name>
<dbReference type="PANTHER" id="PTHR30273:SF2">
    <property type="entry name" value="PROTEIN FECR"/>
    <property type="match status" value="1"/>
</dbReference>
<evidence type="ECO:0000313" key="5">
    <source>
        <dbReference type="Proteomes" id="UP001200642"/>
    </source>
</evidence>
<gene>
    <name evidence="4" type="ORF">K8352_18840</name>
</gene>
<dbReference type="Pfam" id="PF16344">
    <property type="entry name" value="FecR_C"/>
    <property type="match status" value="1"/>
</dbReference>
<organism evidence="4 5">
    <name type="scientific">Cerina litoralis</name>
    <dbReference type="NCBI Taxonomy" id="2874477"/>
    <lineage>
        <taxon>Bacteria</taxon>
        <taxon>Pseudomonadati</taxon>
        <taxon>Bacteroidota</taxon>
        <taxon>Flavobacteriia</taxon>
        <taxon>Flavobacteriales</taxon>
        <taxon>Flavobacteriaceae</taxon>
        <taxon>Cerina</taxon>
    </lineage>
</organism>
<dbReference type="PIRSF" id="PIRSF018266">
    <property type="entry name" value="FecR"/>
    <property type="match status" value="1"/>
</dbReference>
<keyword evidence="1" id="KW-0812">Transmembrane</keyword>
<feature type="domain" description="Protein FecR C-terminal" evidence="3">
    <location>
        <begin position="231"/>
        <end position="295"/>
    </location>
</feature>
<keyword evidence="5" id="KW-1185">Reference proteome</keyword>
<protein>
    <submittedName>
        <fullName evidence="4">FecR domain-containing protein</fullName>
    </submittedName>
</protein>
<dbReference type="EMBL" id="JAIRBC010000048">
    <property type="protein sequence ID" value="MCG2462828.1"/>
    <property type="molecule type" value="Genomic_DNA"/>
</dbReference>
<dbReference type="InterPro" id="IPR006860">
    <property type="entry name" value="FecR"/>
</dbReference>
<evidence type="ECO:0000313" key="4">
    <source>
        <dbReference type="EMBL" id="MCG2462828.1"/>
    </source>
</evidence>
<evidence type="ECO:0000259" key="3">
    <source>
        <dbReference type="Pfam" id="PF16344"/>
    </source>
</evidence>
<dbReference type="Gene3D" id="3.55.50.30">
    <property type="match status" value="1"/>
</dbReference>
<feature type="transmembrane region" description="Helical" evidence="1">
    <location>
        <begin position="72"/>
        <end position="92"/>
    </location>
</feature>
<reference evidence="4" key="1">
    <citation type="submission" date="2023-02" db="EMBL/GenBank/DDBJ databases">
        <title>Genome of Flavobacteriaceae gen. nov. sp. strain F89.</title>
        <authorList>
            <person name="Wang Y."/>
        </authorList>
    </citation>
    <scope>NUCLEOTIDE SEQUENCE</scope>
    <source>
        <strain evidence="4">F89</strain>
    </source>
</reference>
<evidence type="ECO:0000259" key="2">
    <source>
        <dbReference type="Pfam" id="PF04773"/>
    </source>
</evidence>